<proteinExistence type="predicted"/>
<keyword evidence="2" id="KW-1185">Reference proteome</keyword>
<dbReference type="RefSeq" id="WP_024995518.1">
    <property type="nucleotide sequence ID" value="NZ_ATZI01000001.1"/>
</dbReference>
<dbReference type="OrthoDB" id="1046444at2"/>
<accession>A0A069CYM5</accession>
<dbReference type="eggNOG" id="ENOG5030IFQ">
    <property type="taxonomic scope" value="Bacteria"/>
</dbReference>
<organism evidence="1 2">
    <name type="scientific">Bacteroides graminisolvens DSM 19988 = JCM 15093</name>
    <dbReference type="NCBI Taxonomy" id="1121097"/>
    <lineage>
        <taxon>Bacteria</taxon>
        <taxon>Pseudomonadati</taxon>
        <taxon>Bacteroidota</taxon>
        <taxon>Bacteroidia</taxon>
        <taxon>Bacteroidales</taxon>
        <taxon>Bacteroidaceae</taxon>
        <taxon>Bacteroides</taxon>
    </lineage>
</organism>
<reference evidence="1 2" key="1">
    <citation type="journal article" date="2015" name="Microbes Environ.">
        <title>Distribution and evolution of nitrogen fixation genes in the phylum bacteroidetes.</title>
        <authorList>
            <person name="Inoue J."/>
            <person name="Oshima K."/>
            <person name="Suda W."/>
            <person name="Sakamoto M."/>
            <person name="Iino T."/>
            <person name="Noda S."/>
            <person name="Hongoh Y."/>
            <person name="Hattori M."/>
            <person name="Ohkuma M."/>
        </authorList>
    </citation>
    <scope>NUCLEOTIDE SEQUENCE [LARGE SCALE GENOMIC DNA]</scope>
    <source>
        <strain evidence="1 2">JCM 15093</strain>
    </source>
</reference>
<name>A0A069CYM5_9BACE</name>
<comment type="caution">
    <text evidence="1">The sequence shown here is derived from an EMBL/GenBank/DDBJ whole genome shotgun (WGS) entry which is preliminary data.</text>
</comment>
<protein>
    <submittedName>
        <fullName evidence="1">Uncharacterized protein</fullName>
    </submittedName>
</protein>
<dbReference type="EMBL" id="BAJS01000001">
    <property type="protein sequence ID" value="GAK35322.1"/>
    <property type="molecule type" value="Genomic_DNA"/>
</dbReference>
<dbReference type="STRING" id="1121097.GCA_000428125_00171"/>
<evidence type="ECO:0000313" key="1">
    <source>
        <dbReference type="EMBL" id="GAK35322.1"/>
    </source>
</evidence>
<dbReference type="AlphaFoldDB" id="A0A069CYM5"/>
<dbReference type="Proteomes" id="UP000027601">
    <property type="component" value="Unassembled WGS sequence"/>
</dbReference>
<sequence>MDSIDSKEPAKGYLLFQKELLEVLRKLSDKPLTEREASFVMFFKANYKDEILEINRQKVLCRRGESVLSKSSWAKVFNWPLGKTRYFFKKLVDLQLIAIVPHRNLFHIRLLHYPQWNKPAGISAEQDDAQFQEFWDKYHETTQMRKTNVARAKREWALLTPQEKELAVEEIDTYFYYLTDTRYCKQAVNYLKDKTFLDED</sequence>
<gene>
    <name evidence="1" type="ORF">JCM15093_403</name>
</gene>
<evidence type="ECO:0000313" key="2">
    <source>
        <dbReference type="Proteomes" id="UP000027601"/>
    </source>
</evidence>